<gene>
    <name evidence="3" type="ORF">QR685DRAFT_295108</name>
</gene>
<evidence type="ECO:0000313" key="4">
    <source>
        <dbReference type="Proteomes" id="UP001451303"/>
    </source>
</evidence>
<accession>A0ABR3DAB2</accession>
<reference evidence="3 4" key="1">
    <citation type="submission" date="2023-09" db="EMBL/GenBank/DDBJ databases">
        <title>Multi-omics analysis of a traditional fermented food reveals byproduct-associated fungal strains for waste-to-food upcycling.</title>
        <authorList>
            <consortium name="Lawrence Berkeley National Laboratory"/>
            <person name="Rekdal V.M."/>
            <person name="Villalobos-Escobedo J.M."/>
            <person name="Rodriguez-Valeron N."/>
            <person name="Garcia M.O."/>
            <person name="Vasquez D.P."/>
            <person name="Damayanti I."/>
            <person name="Sorensen P.M."/>
            <person name="Baidoo E.E."/>
            <person name="De Carvalho A.C."/>
            <person name="Riley R."/>
            <person name="Lipzen A."/>
            <person name="He G."/>
            <person name="Yan M."/>
            <person name="Haridas S."/>
            <person name="Daum C."/>
            <person name="Yoshinaga Y."/>
            <person name="Ng V."/>
            <person name="Grigoriev I.V."/>
            <person name="Munk R."/>
            <person name="Nuraida L."/>
            <person name="Wijaya C.H."/>
            <person name="Morales P.-C."/>
            <person name="Keasling J.D."/>
        </authorList>
    </citation>
    <scope>NUCLEOTIDE SEQUENCE [LARGE SCALE GENOMIC DNA]</scope>
    <source>
        <strain evidence="3 4">FGSC 2613</strain>
    </source>
</reference>
<evidence type="ECO:0000256" key="1">
    <source>
        <dbReference type="SAM" id="Phobius"/>
    </source>
</evidence>
<keyword evidence="2" id="KW-0732">Signal</keyword>
<evidence type="ECO:0000256" key="2">
    <source>
        <dbReference type="SAM" id="SignalP"/>
    </source>
</evidence>
<keyword evidence="4" id="KW-1185">Reference proteome</keyword>
<comment type="caution">
    <text evidence="3">The sequence shown here is derived from an EMBL/GenBank/DDBJ whole genome shotgun (WGS) entry which is preliminary data.</text>
</comment>
<feature type="signal peptide" evidence="2">
    <location>
        <begin position="1"/>
        <end position="25"/>
    </location>
</feature>
<proteinExistence type="predicted"/>
<feature type="transmembrane region" description="Helical" evidence="1">
    <location>
        <begin position="66"/>
        <end position="86"/>
    </location>
</feature>
<keyword evidence="1" id="KW-0472">Membrane</keyword>
<dbReference type="EMBL" id="JAVLET010000005">
    <property type="protein sequence ID" value="KAL0469627.1"/>
    <property type="molecule type" value="Genomic_DNA"/>
</dbReference>
<evidence type="ECO:0000313" key="3">
    <source>
        <dbReference type="EMBL" id="KAL0469627.1"/>
    </source>
</evidence>
<keyword evidence="1" id="KW-0812">Transmembrane</keyword>
<name>A0ABR3DAB2_NEUIN</name>
<feature type="chain" id="PRO_5045752283" evidence="2">
    <location>
        <begin position="26"/>
        <end position="106"/>
    </location>
</feature>
<keyword evidence="1" id="KW-1133">Transmembrane helix</keyword>
<dbReference type="Proteomes" id="UP001451303">
    <property type="component" value="Unassembled WGS sequence"/>
</dbReference>
<protein>
    <submittedName>
        <fullName evidence="3">Uncharacterized protein</fullName>
    </submittedName>
</protein>
<organism evidence="3 4">
    <name type="scientific">Neurospora intermedia</name>
    <dbReference type="NCBI Taxonomy" id="5142"/>
    <lineage>
        <taxon>Eukaryota</taxon>
        <taxon>Fungi</taxon>
        <taxon>Dikarya</taxon>
        <taxon>Ascomycota</taxon>
        <taxon>Pezizomycotina</taxon>
        <taxon>Sordariomycetes</taxon>
        <taxon>Sordariomycetidae</taxon>
        <taxon>Sordariales</taxon>
        <taxon>Sordariaceae</taxon>
        <taxon>Neurospora</taxon>
    </lineage>
</organism>
<sequence length="106" mass="12029">MLLFTSLLLTYVVLLRFLIIEPKLSWLCPGSKRSLCAQTVAPPSFGYPLKSKSMDNALMQSQSGELISPLLISFFFSTRFLFLSLFRYHQRPLDRVESKAPDAVTP</sequence>